<dbReference type="PROSITE" id="PS51193">
    <property type="entry name" value="HELICASE_ATP_BIND_2"/>
    <property type="match status" value="1"/>
</dbReference>
<dbReference type="FunFam" id="3.40.50.300:FF:000731">
    <property type="entry name" value="Fanconi anemia group J protein homolog"/>
    <property type="match status" value="1"/>
</dbReference>
<protein>
    <recommendedName>
        <fullName evidence="16">DNA 5'-3' helicase</fullName>
        <ecNumber evidence="16">5.6.2.3</ecNumber>
    </recommendedName>
    <alternativeName>
        <fullName evidence="18">DNA 5'-3' helicase FANCJ</fullName>
    </alternativeName>
</protein>
<evidence type="ECO:0000256" key="13">
    <source>
        <dbReference type="ARBA" id="ARBA00023204"/>
    </source>
</evidence>
<dbReference type="PROSITE" id="PS00690">
    <property type="entry name" value="DEAH_ATP_HELICASE"/>
    <property type="match status" value="1"/>
</dbReference>
<dbReference type="GO" id="GO:0016818">
    <property type="term" value="F:hydrolase activity, acting on acid anhydrides, in phosphorus-containing anhydrides"/>
    <property type="evidence" value="ECO:0007669"/>
    <property type="project" value="InterPro"/>
</dbReference>
<keyword evidence="9 21" id="KW-0347">Helicase</keyword>
<dbReference type="STRING" id="13706.A0A1X2HH64"/>
<evidence type="ECO:0000256" key="1">
    <source>
        <dbReference type="ARBA" id="ARBA00001966"/>
    </source>
</evidence>
<dbReference type="PANTHER" id="PTHR11472:SF47">
    <property type="entry name" value="FANCONI ANEMIA GROUP J PROTEIN"/>
    <property type="match status" value="1"/>
</dbReference>
<dbReference type="Gene3D" id="3.40.50.300">
    <property type="entry name" value="P-loop containing nucleotide triphosphate hydrolases"/>
    <property type="match status" value="4"/>
</dbReference>
<dbReference type="GO" id="GO:1990918">
    <property type="term" value="P:double-strand break repair involved in meiotic recombination"/>
    <property type="evidence" value="ECO:0007669"/>
    <property type="project" value="TreeGrafter"/>
</dbReference>
<keyword evidence="4" id="KW-0004">4Fe-4S</keyword>
<evidence type="ECO:0000256" key="3">
    <source>
        <dbReference type="ARBA" id="ARBA00008792"/>
    </source>
</evidence>
<evidence type="ECO:0000256" key="16">
    <source>
        <dbReference type="ARBA" id="ARBA00044969"/>
    </source>
</evidence>
<dbReference type="EC" id="5.6.2.3" evidence="16"/>
<dbReference type="SMART" id="SM00491">
    <property type="entry name" value="HELICc2"/>
    <property type="match status" value="1"/>
</dbReference>
<keyword evidence="22" id="KW-1185">Reference proteome</keyword>
<evidence type="ECO:0000256" key="6">
    <source>
        <dbReference type="ARBA" id="ARBA00022741"/>
    </source>
</evidence>
<evidence type="ECO:0000256" key="4">
    <source>
        <dbReference type="ARBA" id="ARBA00022485"/>
    </source>
</evidence>
<dbReference type="InterPro" id="IPR014001">
    <property type="entry name" value="Helicase_ATP-bd"/>
</dbReference>
<evidence type="ECO:0000256" key="17">
    <source>
        <dbReference type="ARBA" id="ARBA00048954"/>
    </source>
</evidence>
<feature type="region of interest" description="Disordered" evidence="19">
    <location>
        <begin position="119"/>
        <end position="196"/>
    </location>
</feature>
<evidence type="ECO:0000313" key="22">
    <source>
        <dbReference type="Proteomes" id="UP000242180"/>
    </source>
</evidence>
<feature type="domain" description="Helicase ATP-binding" evidence="20">
    <location>
        <begin position="20"/>
        <end position="389"/>
    </location>
</feature>
<keyword evidence="13" id="KW-0234">DNA repair</keyword>
<dbReference type="CDD" id="cd18788">
    <property type="entry name" value="SF2_C_XPD"/>
    <property type="match status" value="1"/>
</dbReference>
<dbReference type="InParanoid" id="A0A1X2HH64"/>
<organism evidence="21 22">
    <name type="scientific">Syncephalastrum racemosum</name>
    <name type="common">Filamentous fungus</name>
    <dbReference type="NCBI Taxonomy" id="13706"/>
    <lineage>
        <taxon>Eukaryota</taxon>
        <taxon>Fungi</taxon>
        <taxon>Fungi incertae sedis</taxon>
        <taxon>Mucoromycota</taxon>
        <taxon>Mucoromycotina</taxon>
        <taxon>Mucoromycetes</taxon>
        <taxon>Mucorales</taxon>
        <taxon>Syncephalastraceae</taxon>
        <taxon>Syncephalastrum</taxon>
    </lineage>
</organism>
<dbReference type="Pfam" id="PF13307">
    <property type="entry name" value="Helicase_C_2"/>
    <property type="match status" value="1"/>
</dbReference>
<dbReference type="InterPro" id="IPR010614">
    <property type="entry name" value="RAD3-like_helicase_DEAD"/>
</dbReference>
<evidence type="ECO:0000256" key="2">
    <source>
        <dbReference type="ARBA" id="ARBA00004123"/>
    </source>
</evidence>
<dbReference type="SMART" id="SM00487">
    <property type="entry name" value="DEXDc"/>
    <property type="match status" value="1"/>
</dbReference>
<dbReference type="GO" id="GO:0005524">
    <property type="term" value="F:ATP binding"/>
    <property type="evidence" value="ECO:0007669"/>
    <property type="project" value="UniProtKB-KW"/>
</dbReference>
<dbReference type="GO" id="GO:0051539">
    <property type="term" value="F:4 iron, 4 sulfur cluster binding"/>
    <property type="evidence" value="ECO:0007669"/>
    <property type="project" value="UniProtKB-KW"/>
</dbReference>
<gene>
    <name evidence="21" type="ORF">BCR43DRAFT_491057</name>
</gene>
<dbReference type="Gene3D" id="1.10.275.40">
    <property type="match status" value="1"/>
</dbReference>
<dbReference type="GO" id="GO:0043139">
    <property type="term" value="F:5'-3' DNA helicase activity"/>
    <property type="evidence" value="ECO:0007669"/>
    <property type="project" value="UniProtKB-EC"/>
</dbReference>
<keyword evidence="5" id="KW-0479">Metal-binding</keyword>
<dbReference type="InterPro" id="IPR006555">
    <property type="entry name" value="ATP-dep_Helicase_C"/>
</dbReference>
<dbReference type="InterPro" id="IPR006554">
    <property type="entry name" value="Helicase-like_DEXD_c2"/>
</dbReference>
<evidence type="ECO:0000256" key="7">
    <source>
        <dbReference type="ARBA" id="ARBA00022763"/>
    </source>
</evidence>
<dbReference type="InterPro" id="IPR013020">
    <property type="entry name" value="Rad3/Chl1-like"/>
</dbReference>
<dbReference type="OMA" id="NCATIVA"/>
<keyword evidence="10" id="KW-0067">ATP-binding</keyword>
<dbReference type="GO" id="GO:0003677">
    <property type="term" value="F:DNA binding"/>
    <property type="evidence" value="ECO:0007669"/>
    <property type="project" value="InterPro"/>
</dbReference>
<comment type="cofactor">
    <cofactor evidence="1">
        <name>[4Fe-4S] cluster</name>
        <dbReference type="ChEBI" id="CHEBI:49883"/>
    </cofactor>
</comment>
<dbReference type="PANTHER" id="PTHR11472">
    <property type="entry name" value="DNA REPAIR DEAD HELICASE RAD3/XP-D SUBFAMILY MEMBER"/>
    <property type="match status" value="1"/>
</dbReference>
<evidence type="ECO:0000259" key="20">
    <source>
        <dbReference type="PROSITE" id="PS51193"/>
    </source>
</evidence>
<dbReference type="SMART" id="SM00488">
    <property type="entry name" value="DEXDc2"/>
    <property type="match status" value="1"/>
</dbReference>
<dbReference type="OrthoDB" id="272481at2759"/>
<name>A0A1X2HH64_SYNRA</name>
<evidence type="ECO:0000313" key="21">
    <source>
        <dbReference type="EMBL" id="ORY98222.1"/>
    </source>
</evidence>
<evidence type="ECO:0000256" key="12">
    <source>
        <dbReference type="ARBA" id="ARBA00023014"/>
    </source>
</evidence>
<dbReference type="NCBIfam" id="TIGR00604">
    <property type="entry name" value="rad3"/>
    <property type="match status" value="1"/>
</dbReference>
<dbReference type="GO" id="GO:0005634">
    <property type="term" value="C:nucleus"/>
    <property type="evidence" value="ECO:0007669"/>
    <property type="project" value="UniProtKB-SubCell"/>
</dbReference>
<evidence type="ECO:0000256" key="14">
    <source>
        <dbReference type="ARBA" id="ARBA00023235"/>
    </source>
</evidence>
<comment type="similarity">
    <text evidence="3">Belongs to the DEAD box helicase family. DEAH subfamily.</text>
</comment>
<dbReference type="InterPro" id="IPR045028">
    <property type="entry name" value="DinG/Rad3-like"/>
</dbReference>
<evidence type="ECO:0000256" key="18">
    <source>
        <dbReference type="ARBA" id="ARBA00082714"/>
    </source>
</evidence>
<keyword evidence="15" id="KW-0539">Nucleus</keyword>
<comment type="caution">
    <text evidence="21">The sequence shown here is derived from an EMBL/GenBank/DDBJ whole genome shotgun (WGS) entry which is preliminary data.</text>
</comment>
<evidence type="ECO:0000256" key="8">
    <source>
        <dbReference type="ARBA" id="ARBA00022801"/>
    </source>
</evidence>
<evidence type="ECO:0000256" key="9">
    <source>
        <dbReference type="ARBA" id="ARBA00022806"/>
    </source>
</evidence>
<dbReference type="GO" id="GO:0046872">
    <property type="term" value="F:metal ion binding"/>
    <property type="evidence" value="ECO:0007669"/>
    <property type="project" value="UniProtKB-KW"/>
</dbReference>
<comment type="subcellular location">
    <subcellularLocation>
        <location evidence="2">Nucleus</location>
    </subcellularLocation>
</comment>
<keyword evidence="14" id="KW-0413">Isomerase</keyword>
<evidence type="ECO:0000256" key="10">
    <source>
        <dbReference type="ARBA" id="ARBA00022840"/>
    </source>
</evidence>
<sequence length="880" mass="99923">MEQPTDPPPADPGVKHYTMGGVRVEFPFKPYQAQIQMMAKIVQALKGGKNALLESPTGSGKSLAILCAALAWKDYEKDRLSKEWAAYSELCNKEADAQKAKEAEAAVQSALKLIEEARALQQGRMPSPPVPTKRPEPPSDRENSAGHDDDDFREVPLPRKFRRVNHSDTPHPVVVIDDETPPQTERDLPPPPQRAKVPKIYVGSRTHKQLSQLIKELKSNTRYRPKTSVLGSRDQYCINPKIIAAKDTTEACNIAVDKKSCIYKHNMRKLAYHSALRDSPIFDIEDLCQLGKKTKGCPYFAAQKVAEVADVVFCPYNYIIDPTVRRSLDINIKDSIIVLDEAHNIEDAARQAASYETAESDLKIIIVELEQILRNNSKHKGTIATEDELVEAHRVLHYLVEAIQQWLAKAESYSVGYEEKVKIWSGPDLLKELASMSITEHNFINSIKPKYDLAVKHAEEVRKKELQKEDQGGGFDDDMGYGMDDMQDGDDLANEEQSKKKRRKRAYMSLKSIQTLGGLMVVLGYLFDPEHNYAEDYRMALLKNISHDRTMSKESQWTYKVAFWCLNPGIIFRDISEAAHSVILTSGTLSPMNTFASELETEFPIRLEANHVIDRSQVWISSLSSGPSHVPYVGTWSNLNTWAYQDAVGDALCNIANIIPYGVLCFMPSYSSLDKMLERWKNTGVYKKLAKKKYIFREPNGHKSKEVFEVLLKSYYQRIQEVENGIHDASDNPENEDNEKDGALLFAVYRGKVSEGIDFTDNNCRAVVSLGIPFPNYKDQLVELKRDYNSQRKKRGDLVLDGHDWYRAQAFRAMNQALGRCIRHSRDWGAVILLESRLAHAQNKSQLSKWVRPLCIDRTDFNSAMMDLTLFSEQQQQRQP</sequence>
<evidence type="ECO:0000256" key="15">
    <source>
        <dbReference type="ARBA" id="ARBA00023242"/>
    </source>
</evidence>
<keyword evidence="8" id="KW-0378">Hydrolase</keyword>
<dbReference type="SUPFAM" id="SSF52540">
    <property type="entry name" value="P-loop containing nucleoside triphosphate hydrolases"/>
    <property type="match status" value="2"/>
</dbReference>
<dbReference type="InterPro" id="IPR002464">
    <property type="entry name" value="DNA/RNA_helicase_DEAH_CS"/>
</dbReference>
<dbReference type="AlphaFoldDB" id="A0A1X2HH64"/>
<proteinExistence type="inferred from homology"/>
<keyword evidence="6" id="KW-0547">Nucleotide-binding</keyword>
<keyword evidence="7" id="KW-0227">DNA damage</keyword>
<dbReference type="GO" id="GO:0006289">
    <property type="term" value="P:nucleotide-excision repair"/>
    <property type="evidence" value="ECO:0007669"/>
    <property type="project" value="TreeGrafter"/>
</dbReference>
<keyword evidence="11" id="KW-0408">Iron</keyword>
<reference evidence="21 22" key="1">
    <citation type="submission" date="2016-07" db="EMBL/GenBank/DDBJ databases">
        <title>Pervasive Adenine N6-methylation of Active Genes in Fungi.</title>
        <authorList>
            <consortium name="DOE Joint Genome Institute"/>
            <person name="Mondo S.J."/>
            <person name="Dannebaum R.O."/>
            <person name="Kuo R.C."/>
            <person name="Labutti K."/>
            <person name="Haridas S."/>
            <person name="Kuo A."/>
            <person name="Salamov A."/>
            <person name="Ahrendt S.R."/>
            <person name="Lipzen A."/>
            <person name="Sullivan W."/>
            <person name="Andreopoulos W.B."/>
            <person name="Clum A."/>
            <person name="Lindquist E."/>
            <person name="Daum C."/>
            <person name="Ramamoorthy G.K."/>
            <person name="Gryganskyi A."/>
            <person name="Culley D."/>
            <person name="Magnuson J.K."/>
            <person name="James T.Y."/>
            <person name="O'Malley M.A."/>
            <person name="Stajich J.E."/>
            <person name="Spatafora J.W."/>
            <person name="Visel A."/>
            <person name="Grigoriev I.V."/>
        </authorList>
    </citation>
    <scope>NUCLEOTIDE SEQUENCE [LARGE SCALE GENOMIC DNA]</scope>
    <source>
        <strain evidence="21 22">NRRL 2496</strain>
    </source>
</reference>
<dbReference type="InterPro" id="IPR014013">
    <property type="entry name" value="Helic_SF1/SF2_ATP-bd_DinG/Rad3"/>
</dbReference>
<dbReference type="Pfam" id="PF06733">
    <property type="entry name" value="DEAD_2"/>
    <property type="match status" value="1"/>
</dbReference>
<dbReference type="InterPro" id="IPR027417">
    <property type="entry name" value="P-loop_NTPase"/>
</dbReference>
<evidence type="ECO:0000256" key="5">
    <source>
        <dbReference type="ARBA" id="ARBA00022723"/>
    </source>
</evidence>
<evidence type="ECO:0000256" key="19">
    <source>
        <dbReference type="SAM" id="MobiDB-lite"/>
    </source>
</evidence>
<comment type="catalytic activity">
    <reaction evidence="17">
        <text>ATP + H2O = ADP + phosphate + H(+)</text>
        <dbReference type="Rhea" id="RHEA:13065"/>
        <dbReference type="ChEBI" id="CHEBI:15377"/>
        <dbReference type="ChEBI" id="CHEBI:15378"/>
        <dbReference type="ChEBI" id="CHEBI:30616"/>
        <dbReference type="ChEBI" id="CHEBI:43474"/>
        <dbReference type="ChEBI" id="CHEBI:456216"/>
        <dbReference type="EC" id="5.6.2.3"/>
    </reaction>
</comment>
<evidence type="ECO:0000256" key="11">
    <source>
        <dbReference type="ARBA" id="ARBA00023004"/>
    </source>
</evidence>
<accession>A0A1X2HH64</accession>
<feature type="compositionally biased region" description="Basic and acidic residues" evidence="19">
    <location>
        <begin position="133"/>
        <end position="147"/>
    </location>
</feature>
<keyword evidence="12" id="KW-0411">Iron-sulfur</keyword>
<dbReference type="Proteomes" id="UP000242180">
    <property type="component" value="Unassembled WGS sequence"/>
</dbReference>
<dbReference type="EMBL" id="MCGN01000004">
    <property type="protein sequence ID" value="ORY98222.1"/>
    <property type="molecule type" value="Genomic_DNA"/>
</dbReference>